<accession>A0A803Q874</accession>
<reference evidence="1" key="1">
    <citation type="submission" date="2018-11" db="EMBL/GenBank/DDBJ databases">
        <authorList>
            <person name="Grassa J C."/>
        </authorList>
    </citation>
    <scope>NUCLEOTIDE SEQUENCE [LARGE SCALE GENOMIC DNA]</scope>
</reference>
<keyword evidence="2" id="KW-1185">Reference proteome</keyword>
<reference evidence="1" key="2">
    <citation type="submission" date="2021-03" db="UniProtKB">
        <authorList>
            <consortium name="EnsemblPlants"/>
        </authorList>
    </citation>
    <scope>IDENTIFICATION</scope>
</reference>
<organism evidence="1 2">
    <name type="scientific">Cannabis sativa</name>
    <name type="common">Hemp</name>
    <name type="synonym">Marijuana</name>
    <dbReference type="NCBI Taxonomy" id="3483"/>
    <lineage>
        <taxon>Eukaryota</taxon>
        <taxon>Viridiplantae</taxon>
        <taxon>Streptophyta</taxon>
        <taxon>Embryophyta</taxon>
        <taxon>Tracheophyta</taxon>
        <taxon>Spermatophyta</taxon>
        <taxon>Magnoliopsida</taxon>
        <taxon>eudicotyledons</taxon>
        <taxon>Gunneridae</taxon>
        <taxon>Pentapetalae</taxon>
        <taxon>rosids</taxon>
        <taxon>fabids</taxon>
        <taxon>Rosales</taxon>
        <taxon>Cannabaceae</taxon>
        <taxon>Cannabis</taxon>
    </lineage>
</organism>
<name>A0A803Q874_CANSA</name>
<protein>
    <submittedName>
        <fullName evidence="1">Uncharacterized protein</fullName>
    </submittedName>
</protein>
<evidence type="ECO:0000313" key="2">
    <source>
        <dbReference type="Proteomes" id="UP000596661"/>
    </source>
</evidence>
<dbReference type="EMBL" id="UZAU01000706">
    <property type="status" value="NOT_ANNOTATED_CDS"/>
    <property type="molecule type" value="Genomic_DNA"/>
</dbReference>
<dbReference type="Proteomes" id="UP000596661">
    <property type="component" value="Chromosome 8"/>
</dbReference>
<evidence type="ECO:0000313" key="1">
    <source>
        <dbReference type="EnsemblPlants" id="cds.evm.model.08.1287"/>
    </source>
</evidence>
<dbReference type="Gramene" id="evm.model.08.1287">
    <property type="protein sequence ID" value="cds.evm.model.08.1287"/>
    <property type="gene ID" value="evm.TU.08.1287"/>
</dbReference>
<proteinExistence type="predicted"/>
<dbReference type="EnsemblPlants" id="evm.model.08.1287">
    <property type="protein sequence ID" value="cds.evm.model.08.1287"/>
    <property type="gene ID" value="evm.TU.08.1287"/>
</dbReference>
<sequence>MSSQMTAAFSAVANLRQQATYFSLVHLRLSVYCRLKQLHWKIESVDLDAILRCIERSKAGRFRKSIWYTVIASAVYQIWKARNLLLWDSKEPRVIEVTRNIKEEVKSRFTYVWP</sequence>
<dbReference type="AlphaFoldDB" id="A0A803Q874"/>